<reference evidence="8" key="1">
    <citation type="submission" date="2014-12" db="EMBL/GenBank/DDBJ databases">
        <title>Genome Sequence of Valsa Canker Pathogens Uncovers a Specific Adaption of Colonization on Woody Bark.</title>
        <authorList>
            <person name="Yin Z."/>
            <person name="Liu H."/>
            <person name="Gao X."/>
            <person name="Li Z."/>
            <person name="Song N."/>
            <person name="Ke X."/>
            <person name="Dai Q."/>
            <person name="Wu Y."/>
            <person name="Sun Y."/>
            <person name="Xu J.-R."/>
            <person name="Kang Z.K."/>
            <person name="Wang L."/>
            <person name="Huang L."/>
        </authorList>
    </citation>
    <scope>NUCLEOTIDE SEQUENCE [LARGE SCALE GENOMIC DNA]</scope>
    <source>
        <strain evidence="8">SXYL134</strain>
    </source>
</reference>
<dbReference type="OrthoDB" id="16820at2759"/>
<dbReference type="PRINTS" id="PR00420">
    <property type="entry name" value="RNGMNOXGNASE"/>
</dbReference>
<keyword evidence="4" id="KW-0560">Oxidoreductase</keyword>
<sequence length="475" mass="52884">MAKQPFQHVGIIGAGIGGLACAIAIRLHSQGALKVTILESASELGEIGAGIQMTPNVARLLQRWGVAEVIGSNLVNFDRLYLRTEYGRIVGRMDSPGNGGPERGAGAPWWVVHRMHLHDGLVQVARKRGVEVVTGARVVEINYQVDEGEKVRVKDQTGKDWAFDLVIGADGLNSITRRTILPHVKPTPPTNLAAYRATVPMEKVRSDPITRELVENPYMDIWMGATGGEGHGYVIAYPISGGKVYNMVLSHFRSYPVMNVEDATLDEVKETYKNHDPRLRRVLDMVTHNIRRWPLLVTRCPTWSSPQKNLVLMGDAAHSMVNHLAQGAATAMEDGAFLGIFLREVAKGTMTLSEAISKYEEDRMPLADLKQQKSFVTGTVYHLEEGSPEQIARDEHLKAELTGEQLIRTPNLNADPHLWRTVFAYDAEEHAERAVQQVLQKNELRNPTTHVTKEVAETYMNYWLPSGNLKIRSLL</sequence>
<dbReference type="InterPro" id="IPR002938">
    <property type="entry name" value="FAD-bd"/>
</dbReference>
<dbReference type="STRING" id="694573.A0A194V2L1"/>
<evidence type="ECO:0000256" key="4">
    <source>
        <dbReference type="ARBA" id="ARBA00023002"/>
    </source>
</evidence>
<evidence type="ECO:0000256" key="2">
    <source>
        <dbReference type="ARBA" id="ARBA00022630"/>
    </source>
</evidence>
<evidence type="ECO:0000256" key="1">
    <source>
        <dbReference type="ARBA" id="ARBA00007992"/>
    </source>
</evidence>
<dbReference type="PANTHER" id="PTHR13789">
    <property type="entry name" value="MONOOXYGENASE"/>
    <property type="match status" value="1"/>
</dbReference>
<dbReference type="PROSITE" id="PS51257">
    <property type="entry name" value="PROKAR_LIPOPROTEIN"/>
    <property type="match status" value="1"/>
</dbReference>
<dbReference type="Pfam" id="PF01494">
    <property type="entry name" value="FAD_binding_3"/>
    <property type="match status" value="1"/>
</dbReference>
<keyword evidence="5" id="KW-0503">Monooxygenase</keyword>
<evidence type="ECO:0000256" key="3">
    <source>
        <dbReference type="ARBA" id="ARBA00022827"/>
    </source>
</evidence>
<protein>
    <submittedName>
        <fullName evidence="7">3-hydroxybenzoate 6-hydroxylase</fullName>
    </submittedName>
</protein>
<proteinExistence type="inferred from homology"/>
<feature type="domain" description="FAD-binding" evidence="6">
    <location>
        <begin position="8"/>
        <end position="368"/>
    </location>
</feature>
<accession>A0A194V2L1</accession>
<dbReference type="SUPFAM" id="SSF54373">
    <property type="entry name" value="FAD-linked reductases, C-terminal domain"/>
    <property type="match status" value="1"/>
</dbReference>
<evidence type="ECO:0000259" key="6">
    <source>
        <dbReference type="Pfam" id="PF01494"/>
    </source>
</evidence>
<dbReference type="GO" id="GO:0004497">
    <property type="term" value="F:monooxygenase activity"/>
    <property type="evidence" value="ECO:0007669"/>
    <property type="project" value="UniProtKB-KW"/>
</dbReference>
<keyword evidence="8" id="KW-1185">Reference proteome</keyword>
<keyword evidence="2" id="KW-0285">Flavoprotein</keyword>
<dbReference type="Gene3D" id="3.50.50.60">
    <property type="entry name" value="FAD/NAD(P)-binding domain"/>
    <property type="match status" value="1"/>
</dbReference>
<dbReference type="Proteomes" id="UP000078576">
    <property type="component" value="Unassembled WGS sequence"/>
</dbReference>
<dbReference type="InterPro" id="IPR050493">
    <property type="entry name" value="FAD-dep_Monooxygenase_BioMet"/>
</dbReference>
<dbReference type="GO" id="GO:0071949">
    <property type="term" value="F:FAD binding"/>
    <property type="evidence" value="ECO:0007669"/>
    <property type="project" value="InterPro"/>
</dbReference>
<dbReference type="EMBL" id="KN714708">
    <property type="protein sequence ID" value="KUI58091.1"/>
    <property type="molecule type" value="Genomic_DNA"/>
</dbReference>
<dbReference type="InterPro" id="IPR036188">
    <property type="entry name" value="FAD/NAD-bd_sf"/>
</dbReference>
<dbReference type="PANTHER" id="PTHR13789:SF306">
    <property type="entry name" value="HYDROXYLASE, PUTATIVE-RELATED"/>
    <property type="match status" value="1"/>
</dbReference>
<organism evidence="7 8">
    <name type="scientific">Cytospora mali</name>
    <name type="common">Apple Valsa canker fungus</name>
    <name type="synonym">Valsa mali</name>
    <dbReference type="NCBI Taxonomy" id="578113"/>
    <lineage>
        <taxon>Eukaryota</taxon>
        <taxon>Fungi</taxon>
        <taxon>Dikarya</taxon>
        <taxon>Ascomycota</taxon>
        <taxon>Pezizomycotina</taxon>
        <taxon>Sordariomycetes</taxon>
        <taxon>Sordariomycetidae</taxon>
        <taxon>Diaporthales</taxon>
        <taxon>Cytosporaceae</taxon>
        <taxon>Cytospora</taxon>
    </lineage>
</organism>
<evidence type="ECO:0000256" key="5">
    <source>
        <dbReference type="ARBA" id="ARBA00023033"/>
    </source>
</evidence>
<dbReference type="SUPFAM" id="SSF51905">
    <property type="entry name" value="FAD/NAD(P)-binding domain"/>
    <property type="match status" value="1"/>
</dbReference>
<evidence type="ECO:0000313" key="8">
    <source>
        <dbReference type="Proteomes" id="UP000078576"/>
    </source>
</evidence>
<comment type="similarity">
    <text evidence="1">Belongs to the paxM FAD-dependent monooxygenase family.</text>
</comment>
<gene>
    <name evidence="7" type="ORF">VP1G_05385</name>
</gene>
<name>A0A194V2L1_CYTMA</name>
<keyword evidence="3" id="KW-0274">FAD</keyword>
<evidence type="ECO:0000313" key="7">
    <source>
        <dbReference type="EMBL" id="KUI58091.1"/>
    </source>
</evidence>
<dbReference type="AlphaFoldDB" id="A0A194V2L1"/>